<dbReference type="InterPro" id="IPR001810">
    <property type="entry name" value="F-box_dom"/>
</dbReference>
<dbReference type="OrthoDB" id="629492at2759"/>
<dbReference type="PROSITE" id="PS50181">
    <property type="entry name" value="FBOX"/>
    <property type="match status" value="1"/>
</dbReference>
<dbReference type="PANTHER" id="PTHR13318">
    <property type="entry name" value="PARTNER OF PAIRED, ISOFORM B-RELATED"/>
    <property type="match status" value="1"/>
</dbReference>
<dbReference type="GO" id="GO:0019005">
    <property type="term" value="C:SCF ubiquitin ligase complex"/>
    <property type="evidence" value="ECO:0007669"/>
    <property type="project" value="TreeGrafter"/>
</dbReference>
<protein>
    <submittedName>
        <fullName evidence="3">Leucine Rich Repeat domain protein</fullName>
    </submittedName>
</protein>
<accession>A0A0F4YKX8</accession>
<dbReference type="GeneID" id="25319792"/>
<dbReference type="InterPro" id="IPR032675">
    <property type="entry name" value="LRR_dom_sf"/>
</dbReference>
<dbReference type="SMART" id="SM00256">
    <property type="entry name" value="FBOX"/>
    <property type="match status" value="1"/>
</dbReference>
<feature type="domain" description="F-box" evidence="2">
    <location>
        <begin position="6"/>
        <end position="53"/>
    </location>
</feature>
<reference evidence="3 4" key="1">
    <citation type="submission" date="2015-04" db="EMBL/GenBank/DDBJ databases">
        <authorList>
            <person name="Heijne W.H."/>
            <person name="Fedorova N.D."/>
            <person name="Nierman W.C."/>
            <person name="Vollebregt A.W."/>
            <person name="Zhao Z."/>
            <person name="Wu L."/>
            <person name="Kumar M."/>
            <person name="Stam H."/>
            <person name="van den Berg M.A."/>
            <person name="Pel H.J."/>
        </authorList>
    </citation>
    <scope>NUCLEOTIDE SEQUENCE [LARGE SCALE GENOMIC DNA]</scope>
    <source>
        <strain evidence="3 4">CBS 393.64</strain>
    </source>
</reference>
<dbReference type="InterPro" id="IPR036047">
    <property type="entry name" value="F-box-like_dom_sf"/>
</dbReference>
<dbReference type="SUPFAM" id="SSF52047">
    <property type="entry name" value="RNI-like"/>
    <property type="match status" value="1"/>
</dbReference>
<name>A0A0F4YKX8_RASE3</name>
<dbReference type="GO" id="GO:0031146">
    <property type="term" value="P:SCF-dependent proteasomal ubiquitin-dependent protein catabolic process"/>
    <property type="evidence" value="ECO:0007669"/>
    <property type="project" value="TreeGrafter"/>
</dbReference>
<dbReference type="SUPFAM" id="SSF81383">
    <property type="entry name" value="F-box domain"/>
    <property type="match status" value="1"/>
</dbReference>
<dbReference type="Proteomes" id="UP000053958">
    <property type="component" value="Unassembled WGS sequence"/>
</dbReference>
<evidence type="ECO:0000256" key="1">
    <source>
        <dbReference type="SAM" id="MobiDB-lite"/>
    </source>
</evidence>
<organism evidence="3 4">
    <name type="scientific">Rasamsonia emersonii (strain ATCC 16479 / CBS 393.64 / IMI 116815)</name>
    <dbReference type="NCBI Taxonomy" id="1408163"/>
    <lineage>
        <taxon>Eukaryota</taxon>
        <taxon>Fungi</taxon>
        <taxon>Dikarya</taxon>
        <taxon>Ascomycota</taxon>
        <taxon>Pezizomycotina</taxon>
        <taxon>Eurotiomycetes</taxon>
        <taxon>Eurotiomycetidae</taxon>
        <taxon>Eurotiales</taxon>
        <taxon>Trichocomaceae</taxon>
        <taxon>Rasamsonia</taxon>
    </lineage>
</organism>
<evidence type="ECO:0000313" key="3">
    <source>
        <dbReference type="EMBL" id="KKA18526.1"/>
    </source>
</evidence>
<proteinExistence type="predicted"/>
<evidence type="ECO:0000313" key="4">
    <source>
        <dbReference type="Proteomes" id="UP000053958"/>
    </source>
</evidence>
<dbReference type="AlphaFoldDB" id="A0A0F4YKX8"/>
<keyword evidence="4" id="KW-1185">Reference proteome</keyword>
<dbReference type="Gene3D" id="3.80.10.10">
    <property type="entry name" value="Ribonuclease Inhibitor"/>
    <property type="match status" value="2"/>
</dbReference>
<gene>
    <name evidence="3" type="ORF">T310_7520</name>
</gene>
<dbReference type="Gene3D" id="1.20.1280.50">
    <property type="match status" value="1"/>
</dbReference>
<comment type="caution">
    <text evidence="3">The sequence shown here is derived from an EMBL/GenBank/DDBJ whole genome shotgun (WGS) entry which is preliminary data.</text>
</comment>
<dbReference type="RefSeq" id="XP_013325138.1">
    <property type="nucleotide sequence ID" value="XM_013469684.1"/>
</dbReference>
<dbReference type="STRING" id="1408163.A0A0F4YKX8"/>
<dbReference type="Pfam" id="PF12937">
    <property type="entry name" value="F-box-like"/>
    <property type="match status" value="1"/>
</dbReference>
<feature type="region of interest" description="Disordered" evidence="1">
    <location>
        <begin position="402"/>
        <end position="428"/>
    </location>
</feature>
<sequence length="460" mass="52128">MAAKFRDPFDVLPLEIAVMVLRHLNFKQIVAILRVSKKWAQFLSSIRELWLHMDFSRARSTVSMSAIRSYLRRSKGMLTHATIDHVIPSAMDKVLELLSRCPDLTHLQVAGRYDGDRLYNLFKTSKKLKSLIISSDIPVTRECMVKFLDNLPNLERLEVHQSLRSPDDNHLSSGRLPNLKALALTTPQNDFAVGALELRLPCYDGFQDYNKIRVEPLPNLEELSLRCGAEDVHSGYFVELESLFHPRLRKLSLSYLELIGNMFLPSTLEHLSIQSCKLHDVEDNTVHSYRQLPNLTTLVLDDFAWVTPSRLASLLSPDKSVLRVLEVKNCFKISGSDIARLASGTRALKGVQTLTLEGMYHLDDATVRQLLESMPELRILNIPHTAVSGVTIKSIVDMRVAEKERRQKKRSENSSPQSSDDPQADNDRKPLIEIVNLKGCENVSLDAIEFGRKQGLTIIR</sequence>
<evidence type="ECO:0000259" key="2">
    <source>
        <dbReference type="PROSITE" id="PS50181"/>
    </source>
</evidence>
<dbReference type="EMBL" id="LASV01000446">
    <property type="protein sequence ID" value="KKA18526.1"/>
    <property type="molecule type" value="Genomic_DNA"/>
</dbReference>